<gene>
    <name evidence="1" type="ORF">HDF15_004177</name>
</gene>
<name>A0A7W8EBG6_9BACT</name>
<reference evidence="1 2" key="1">
    <citation type="submission" date="2020-08" db="EMBL/GenBank/DDBJ databases">
        <title>Genomic Encyclopedia of Type Strains, Phase IV (KMG-V): Genome sequencing to study the core and pangenomes of soil and plant-associated prokaryotes.</title>
        <authorList>
            <person name="Whitman W."/>
        </authorList>
    </citation>
    <scope>NUCLEOTIDE SEQUENCE [LARGE SCALE GENOMIC DNA]</scope>
    <source>
        <strain evidence="1 2">X5P3</strain>
    </source>
</reference>
<sequence length="45" mass="4737">MGHEAEGHGFNRAVKHQAEDLYRSAEGWSGGAAGTIELLSLIAAK</sequence>
<dbReference type="AlphaFoldDB" id="A0A7W8EBG6"/>
<protein>
    <submittedName>
        <fullName evidence="1">Uncharacterized protein</fullName>
    </submittedName>
</protein>
<proteinExistence type="predicted"/>
<evidence type="ECO:0000313" key="1">
    <source>
        <dbReference type="EMBL" id="MBB5065807.1"/>
    </source>
</evidence>
<dbReference type="Proteomes" id="UP000584867">
    <property type="component" value="Unassembled WGS sequence"/>
</dbReference>
<dbReference type="RefSeq" id="WP_184258821.1">
    <property type="nucleotide sequence ID" value="NZ_JACHIO010000020.1"/>
</dbReference>
<accession>A0A7W8EBG6</accession>
<evidence type="ECO:0000313" key="2">
    <source>
        <dbReference type="Proteomes" id="UP000584867"/>
    </source>
</evidence>
<comment type="caution">
    <text evidence="1">The sequence shown here is derived from an EMBL/GenBank/DDBJ whole genome shotgun (WGS) entry which is preliminary data.</text>
</comment>
<organism evidence="1 2">
    <name type="scientific">Granulicella mallensis</name>
    <dbReference type="NCBI Taxonomy" id="940614"/>
    <lineage>
        <taxon>Bacteria</taxon>
        <taxon>Pseudomonadati</taxon>
        <taxon>Acidobacteriota</taxon>
        <taxon>Terriglobia</taxon>
        <taxon>Terriglobales</taxon>
        <taxon>Acidobacteriaceae</taxon>
        <taxon>Granulicella</taxon>
    </lineage>
</organism>
<dbReference type="EMBL" id="JACHIO010000020">
    <property type="protein sequence ID" value="MBB5065807.1"/>
    <property type="molecule type" value="Genomic_DNA"/>
</dbReference>